<dbReference type="Proteomes" id="UP000316083">
    <property type="component" value="Unassembled WGS sequence"/>
</dbReference>
<evidence type="ECO:0000313" key="2">
    <source>
        <dbReference type="Proteomes" id="UP000316083"/>
    </source>
</evidence>
<sequence length="33" mass="3755">MTDPTLPNLSRLRGFIGDLTRLVERRDANSWPG</sequence>
<accession>A0A560AUE9</accession>
<name>A0A560AUE9_AZOBR</name>
<dbReference type="Gene3D" id="1.20.5.440">
    <property type="entry name" value="ATP synthase delta/epsilon subunit, C-terminal domain"/>
    <property type="match status" value="1"/>
</dbReference>
<comment type="caution">
    <text evidence="1">The sequence shown here is derived from an EMBL/GenBank/DDBJ whole genome shotgun (WGS) entry which is preliminary data.</text>
</comment>
<organism evidence="1 2">
    <name type="scientific">Azospirillum brasilense</name>
    <dbReference type="NCBI Taxonomy" id="192"/>
    <lineage>
        <taxon>Bacteria</taxon>
        <taxon>Pseudomonadati</taxon>
        <taxon>Pseudomonadota</taxon>
        <taxon>Alphaproteobacteria</taxon>
        <taxon>Rhodospirillales</taxon>
        <taxon>Azospirillaceae</taxon>
        <taxon>Azospirillum</taxon>
    </lineage>
</organism>
<evidence type="ECO:0000313" key="1">
    <source>
        <dbReference type="EMBL" id="TWA63990.1"/>
    </source>
</evidence>
<gene>
    <name evidence="1" type="ORF">FBZ82_111105</name>
</gene>
<reference evidence="1 2" key="1">
    <citation type="submission" date="2019-06" db="EMBL/GenBank/DDBJ databases">
        <title>Genomic Encyclopedia of Type Strains, Phase IV (KMG-V): Genome sequencing to study the core and pangenomes of soil and plant-associated prokaryotes.</title>
        <authorList>
            <person name="Whitman W."/>
        </authorList>
    </citation>
    <scope>NUCLEOTIDE SEQUENCE [LARGE SCALE GENOMIC DNA]</scope>
    <source>
        <strain evidence="1 2">BR 11796</strain>
    </source>
</reference>
<dbReference type="AlphaFoldDB" id="A0A560AUE9"/>
<proteinExistence type="predicted"/>
<dbReference type="EMBL" id="VITF01000011">
    <property type="protein sequence ID" value="TWA63990.1"/>
    <property type="molecule type" value="Genomic_DNA"/>
</dbReference>
<protein>
    <submittedName>
        <fullName evidence="1">Uncharacterized protein</fullName>
    </submittedName>
</protein>